<protein>
    <recommendedName>
        <fullName evidence="5">Conjugal transfer protein TrbC</fullName>
    </recommendedName>
</protein>
<proteinExistence type="predicted"/>
<dbReference type="InterPro" id="IPR043993">
    <property type="entry name" value="T4SS_pilin"/>
</dbReference>
<feature type="chain" id="PRO_5014981594" description="Conjugal transfer protein TrbC" evidence="2">
    <location>
        <begin position="26"/>
        <end position="123"/>
    </location>
</feature>
<evidence type="ECO:0008006" key="5">
    <source>
        <dbReference type="Google" id="ProtNLM"/>
    </source>
</evidence>
<evidence type="ECO:0000256" key="2">
    <source>
        <dbReference type="SAM" id="SignalP"/>
    </source>
</evidence>
<organism evidence="3 4">
    <name type="scientific">Candidatus Falkowbacteria bacterium HGW-Falkowbacteria-1</name>
    <dbReference type="NCBI Taxonomy" id="2013768"/>
    <lineage>
        <taxon>Bacteria</taxon>
        <taxon>Candidatus Falkowiibacteriota</taxon>
    </lineage>
</organism>
<keyword evidence="1" id="KW-1133">Transmembrane helix</keyword>
<evidence type="ECO:0000256" key="1">
    <source>
        <dbReference type="SAM" id="Phobius"/>
    </source>
</evidence>
<evidence type="ECO:0000313" key="3">
    <source>
        <dbReference type="EMBL" id="PKM91725.1"/>
    </source>
</evidence>
<reference evidence="3 4" key="1">
    <citation type="journal article" date="2017" name="ISME J.">
        <title>Potential for microbial H2 and metal transformations associated with novel bacteria and archaea in deep terrestrial subsurface sediments.</title>
        <authorList>
            <person name="Hernsdorf A.W."/>
            <person name="Amano Y."/>
            <person name="Miyakawa K."/>
            <person name="Ise K."/>
            <person name="Suzuki Y."/>
            <person name="Anantharaman K."/>
            <person name="Probst A."/>
            <person name="Burstein D."/>
            <person name="Thomas B.C."/>
            <person name="Banfield J.F."/>
        </authorList>
    </citation>
    <scope>NUCLEOTIDE SEQUENCE [LARGE SCALE GENOMIC DNA]</scope>
    <source>
        <strain evidence="3">HGW-Falkowbacteria-1</strain>
    </source>
</reference>
<name>A0A2N2EAH4_9BACT</name>
<dbReference type="EMBL" id="PHAI01000001">
    <property type="protein sequence ID" value="PKM91725.1"/>
    <property type="molecule type" value="Genomic_DNA"/>
</dbReference>
<keyword evidence="2" id="KW-0732">Signal</keyword>
<feature type="transmembrane region" description="Helical" evidence="1">
    <location>
        <begin position="96"/>
        <end position="118"/>
    </location>
</feature>
<evidence type="ECO:0000313" key="4">
    <source>
        <dbReference type="Proteomes" id="UP000233517"/>
    </source>
</evidence>
<feature type="signal peptide" evidence="2">
    <location>
        <begin position="1"/>
        <end position="25"/>
    </location>
</feature>
<dbReference type="Proteomes" id="UP000233517">
    <property type="component" value="Unassembled WGS sequence"/>
</dbReference>
<keyword evidence="1" id="KW-0472">Membrane</keyword>
<feature type="transmembrane region" description="Helical" evidence="1">
    <location>
        <begin position="49"/>
        <end position="75"/>
    </location>
</feature>
<accession>A0A2N2EAH4</accession>
<gene>
    <name evidence="3" type="ORF">CVU82_00770</name>
</gene>
<keyword evidence="1" id="KW-0812">Transmembrane</keyword>
<dbReference type="Pfam" id="PF18895">
    <property type="entry name" value="T4SS_pilin"/>
    <property type="match status" value="1"/>
</dbReference>
<sequence length="123" mass="13038">MIKKIFSYFLLISFFFLASSSLVFAQADQNNPPASTAVSLSNPLGAGATAQSVIGNVISQVLGVVGALALIMFIYGGLTWMTAMGNEQQIKKGKDILMWATLGLVIIFSSYALVKFVLQAIGA</sequence>
<dbReference type="AlphaFoldDB" id="A0A2N2EAH4"/>
<comment type="caution">
    <text evidence="3">The sequence shown here is derived from an EMBL/GenBank/DDBJ whole genome shotgun (WGS) entry which is preliminary data.</text>
</comment>